<dbReference type="Proteomes" id="UP000276215">
    <property type="component" value="Unassembled WGS sequence"/>
</dbReference>
<dbReference type="OrthoDB" id="3791344at2759"/>
<dbReference type="STRING" id="1336337.A0A3N4IXS2"/>
<dbReference type="AlphaFoldDB" id="A0A3N4IXS2"/>
<gene>
    <name evidence="1" type="ORF">L873DRAFT_1781846</name>
</gene>
<name>A0A3N4IXS2_9PEZI</name>
<keyword evidence="2" id="KW-1185">Reference proteome</keyword>
<proteinExistence type="predicted"/>
<protein>
    <recommendedName>
        <fullName evidence="3">hAT-like transposase RNase-H fold domain-containing protein</fullName>
    </recommendedName>
</protein>
<organism evidence="1 2">
    <name type="scientific">Choiromyces venosus 120613-1</name>
    <dbReference type="NCBI Taxonomy" id="1336337"/>
    <lineage>
        <taxon>Eukaryota</taxon>
        <taxon>Fungi</taxon>
        <taxon>Dikarya</taxon>
        <taxon>Ascomycota</taxon>
        <taxon>Pezizomycotina</taxon>
        <taxon>Pezizomycetes</taxon>
        <taxon>Pezizales</taxon>
        <taxon>Tuberaceae</taxon>
        <taxon>Choiromyces</taxon>
    </lineage>
</organism>
<reference evidence="1 2" key="1">
    <citation type="journal article" date="2018" name="Nat. Ecol. Evol.">
        <title>Pezizomycetes genomes reveal the molecular basis of ectomycorrhizal truffle lifestyle.</title>
        <authorList>
            <person name="Murat C."/>
            <person name="Payen T."/>
            <person name="Noel B."/>
            <person name="Kuo A."/>
            <person name="Morin E."/>
            <person name="Chen J."/>
            <person name="Kohler A."/>
            <person name="Krizsan K."/>
            <person name="Balestrini R."/>
            <person name="Da Silva C."/>
            <person name="Montanini B."/>
            <person name="Hainaut M."/>
            <person name="Levati E."/>
            <person name="Barry K.W."/>
            <person name="Belfiori B."/>
            <person name="Cichocki N."/>
            <person name="Clum A."/>
            <person name="Dockter R.B."/>
            <person name="Fauchery L."/>
            <person name="Guy J."/>
            <person name="Iotti M."/>
            <person name="Le Tacon F."/>
            <person name="Lindquist E.A."/>
            <person name="Lipzen A."/>
            <person name="Malagnac F."/>
            <person name="Mello A."/>
            <person name="Molinier V."/>
            <person name="Miyauchi S."/>
            <person name="Poulain J."/>
            <person name="Riccioni C."/>
            <person name="Rubini A."/>
            <person name="Sitrit Y."/>
            <person name="Splivallo R."/>
            <person name="Traeger S."/>
            <person name="Wang M."/>
            <person name="Zifcakova L."/>
            <person name="Wipf D."/>
            <person name="Zambonelli A."/>
            <person name="Paolocci F."/>
            <person name="Nowrousian M."/>
            <person name="Ottonello S."/>
            <person name="Baldrian P."/>
            <person name="Spatafora J.W."/>
            <person name="Henrissat B."/>
            <person name="Nagy L.G."/>
            <person name="Aury J.M."/>
            <person name="Wincker P."/>
            <person name="Grigoriev I.V."/>
            <person name="Bonfante P."/>
            <person name="Martin F.M."/>
        </authorList>
    </citation>
    <scope>NUCLEOTIDE SEQUENCE [LARGE SCALE GENOMIC DNA]</scope>
    <source>
        <strain evidence="1 2">120613-1</strain>
    </source>
</reference>
<evidence type="ECO:0000313" key="1">
    <source>
        <dbReference type="EMBL" id="RPA90982.1"/>
    </source>
</evidence>
<evidence type="ECO:0000313" key="2">
    <source>
        <dbReference type="Proteomes" id="UP000276215"/>
    </source>
</evidence>
<evidence type="ECO:0008006" key="3">
    <source>
        <dbReference type="Google" id="ProtNLM"/>
    </source>
</evidence>
<dbReference type="EMBL" id="ML120508">
    <property type="protein sequence ID" value="RPA90982.1"/>
    <property type="molecule type" value="Genomic_DNA"/>
</dbReference>
<sequence length="70" mass="8167">MPAVDELLNHLEDAKHHYSDPNTCSIHIEKSIIHAWQVLDKYYQLVDVSQVLYAAVVLDPEMHLNYFESE</sequence>
<accession>A0A3N4IXS2</accession>